<dbReference type="SUPFAM" id="SSF75304">
    <property type="entry name" value="Amidase signature (AS) enzymes"/>
    <property type="match status" value="1"/>
</dbReference>
<feature type="domain" description="Amidase" evidence="1">
    <location>
        <begin position="57"/>
        <end position="497"/>
    </location>
</feature>
<dbReference type="Proteomes" id="UP000181997">
    <property type="component" value="Unassembled WGS sequence"/>
</dbReference>
<accession>A0A1C3Z0X7</accession>
<dbReference type="PANTHER" id="PTHR42678">
    <property type="entry name" value="AMIDASE"/>
    <property type="match status" value="1"/>
</dbReference>
<dbReference type="InterPro" id="IPR036928">
    <property type="entry name" value="AS_sf"/>
</dbReference>
<evidence type="ECO:0000313" key="3">
    <source>
        <dbReference type="Proteomes" id="UP000181997"/>
    </source>
</evidence>
<dbReference type="Gene3D" id="3.90.1300.10">
    <property type="entry name" value="Amidase signature (AS) domain"/>
    <property type="match status" value="1"/>
</dbReference>
<sequence length="517" mass="56550">MVPSFARTVLLLQSCMITLGEWGKKIMKLLFNEILNDELTIKEIQAAFEAEVITSKELVLYYLDRIAKYDQSGPKLNSILEINPDAIFIAEGLDHERKTRGVRGPLHGIPVLLKDNIETNDHMHTGAGTLALERHSGAKDAFLVEKLREAGAVILGKTNMTELANGMSTTMWAGYSSRGGQTLNPYGPGEFFVGGSSTGSAVAVAANLTVMAIGTETDASILSPATQNSVVGIKPTVGLISRSGIVPFTYTQDTPGPFARTVTDAAILLGALTGVDQADPATYKSEGLSFQDYTSFLDPEGLEGARIGVFNHASEDYYKESGEYDEDLFQRVIGTLRNKGAEVIDKIDIPSFHREWSWGVPIYEMKHALGNYLSRLPSHLPVHSDKELIHFNKSNEENTLKYGQNMLEYRAGLPHNTLANPEYLQAKLQDLYFSQEQGIDFALKKFNLDAILFPSYIGSTISAKAGYPSIAVPAGYMKNGRPFGVTFAGSAFSEGTLIKLGYSFEQAAKHRKPPVFK</sequence>
<dbReference type="AlphaFoldDB" id="A0A1C3Z0X7"/>
<evidence type="ECO:0000259" key="1">
    <source>
        <dbReference type="Pfam" id="PF01425"/>
    </source>
</evidence>
<dbReference type="InterPro" id="IPR023631">
    <property type="entry name" value="Amidase_dom"/>
</dbReference>
<dbReference type="PANTHER" id="PTHR42678:SF34">
    <property type="entry name" value="OS04G0183300 PROTEIN"/>
    <property type="match status" value="1"/>
</dbReference>
<reference evidence="3" key="1">
    <citation type="submission" date="2016-08" db="EMBL/GenBank/DDBJ databases">
        <authorList>
            <person name="Varghese N."/>
            <person name="Submissions Spin"/>
        </authorList>
    </citation>
    <scope>NUCLEOTIDE SEQUENCE [LARGE SCALE GENOMIC DNA]</scope>
    <source>
        <strain evidence="3">SGD-1123</strain>
    </source>
</reference>
<gene>
    <name evidence="2" type="ORF">GA0061094_0327</name>
</gene>
<evidence type="ECO:0000313" key="2">
    <source>
        <dbReference type="EMBL" id="SCB76044.1"/>
    </source>
</evidence>
<protein>
    <submittedName>
        <fullName evidence="2">Amidase</fullName>
    </submittedName>
</protein>
<dbReference type="NCBIfam" id="NF005300">
    <property type="entry name" value="PRK06828.1"/>
    <property type="match status" value="1"/>
</dbReference>
<keyword evidence="3" id="KW-1185">Reference proteome</keyword>
<dbReference type="Pfam" id="PF01425">
    <property type="entry name" value="Amidase"/>
    <property type="match status" value="1"/>
</dbReference>
<name>A0A1C3Z0X7_9BACI</name>
<proteinExistence type="predicted"/>
<dbReference type="EMBL" id="FMAU01000001">
    <property type="protein sequence ID" value="SCB76044.1"/>
    <property type="molecule type" value="Genomic_DNA"/>
</dbReference>
<organism evidence="2 3">
    <name type="scientific">[Bacillus] enclensis</name>
    <dbReference type="NCBI Taxonomy" id="1402860"/>
    <lineage>
        <taxon>Bacteria</taxon>
        <taxon>Bacillati</taxon>
        <taxon>Bacillota</taxon>
        <taxon>Bacilli</taxon>
        <taxon>Bacillales</taxon>
        <taxon>Bacillaceae</taxon>
        <taxon>Rossellomorea</taxon>
    </lineage>
</organism>